<reference evidence="2 3" key="1">
    <citation type="journal article" date="2012" name="Genome Biol.">
        <title>Genome and low-iron response of an oceanic diatom adapted to chronic iron limitation.</title>
        <authorList>
            <person name="Lommer M."/>
            <person name="Specht M."/>
            <person name="Roy A.S."/>
            <person name="Kraemer L."/>
            <person name="Andreson R."/>
            <person name="Gutowska M.A."/>
            <person name="Wolf J."/>
            <person name="Bergner S.V."/>
            <person name="Schilhabel M.B."/>
            <person name="Klostermeier U.C."/>
            <person name="Beiko R.G."/>
            <person name="Rosenstiel P."/>
            <person name="Hippler M."/>
            <person name="Laroche J."/>
        </authorList>
    </citation>
    <scope>NUCLEOTIDE SEQUENCE [LARGE SCALE GENOMIC DNA]</scope>
    <source>
        <strain evidence="2 3">CCMP1005</strain>
    </source>
</reference>
<keyword evidence="3" id="KW-1185">Reference proteome</keyword>
<feature type="region of interest" description="Disordered" evidence="1">
    <location>
        <begin position="127"/>
        <end position="183"/>
    </location>
</feature>
<comment type="caution">
    <text evidence="2">The sequence shown here is derived from an EMBL/GenBank/DDBJ whole genome shotgun (WGS) entry which is preliminary data.</text>
</comment>
<sequence>MDPFDLIKRGNEAEAANNHWASSNYFSLASSTLRELADELSRQVGSGYAPESKRKVVSLYRAQSLEYLYKARHCLIEALRFENENDRNQVVEVAKNGSGILDPLYSFLTEEEHDTRRLTFERLFCGTEKPNDEQAEDNSNDGDGVDERTHGSPVEVEDRGLSPNSCDHTSDNGEAQTQQESNLDVDGRAQSIESRLASLNSTLLPKVPPPFISGSRTIASSSEEKLEEIQRGLAGLSPEDQVKMIIQQAKDEVQVERGRKVENSKCADEDSYIDENDSMFLGFEEDEDDDVDALIAKAENLIAGDCPKDGSPHLTHANEVSCIRKVQALLLEARLSLEVKNKTEETSDACQDSDKVPERKSAKQLVVTGRNCLNELIDEWEKK</sequence>
<organism evidence="2 3">
    <name type="scientific">Thalassiosira oceanica</name>
    <name type="common">Marine diatom</name>
    <dbReference type="NCBI Taxonomy" id="159749"/>
    <lineage>
        <taxon>Eukaryota</taxon>
        <taxon>Sar</taxon>
        <taxon>Stramenopiles</taxon>
        <taxon>Ochrophyta</taxon>
        <taxon>Bacillariophyta</taxon>
        <taxon>Coscinodiscophyceae</taxon>
        <taxon>Thalassiosirophycidae</taxon>
        <taxon>Thalassiosirales</taxon>
        <taxon>Thalassiosiraceae</taxon>
        <taxon>Thalassiosira</taxon>
    </lineage>
</organism>
<evidence type="ECO:0000313" key="3">
    <source>
        <dbReference type="Proteomes" id="UP000266841"/>
    </source>
</evidence>
<dbReference type="AlphaFoldDB" id="K0TA09"/>
<feature type="compositionally biased region" description="Basic and acidic residues" evidence="1">
    <location>
        <begin position="145"/>
        <end position="160"/>
    </location>
</feature>
<feature type="compositionally biased region" description="Acidic residues" evidence="1">
    <location>
        <begin position="133"/>
        <end position="144"/>
    </location>
</feature>
<gene>
    <name evidence="2" type="ORF">THAOC_03967</name>
</gene>
<dbReference type="OrthoDB" id="53973at2759"/>
<proteinExistence type="predicted"/>
<dbReference type="EMBL" id="AGNL01003751">
    <property type="protein sequence ID" value="EJK74360.1"/>
    <property type="molecule type" value="Genomic_DNA"/>
</dbReference>
<dbReference type="Proteomes" id="UP000266841">
    <property type="component" value="Unassembled WGS sequence"/>
</dbReference>
<evidence type="ECO:0000313" key="2">
    <source>
        <dbReference type="EMBL" id="EJK74360.1"/>
    </source>
</evidence>
<dbReference type="OMA" id="ESASNHW"/>
<evidence type="ECO:0000256" key="1">
    <source>
        <dbReference type="SAM" id="MobiDB-lite"/>
    </source>
</evidence>
<protein>
    <submittedName>
        <fullName evidence="2">Uncharacterized protein</fullName>
    </submittedName>
</protein>
<dbReference type="eggNOG" id="ENOG502SYKT">
    <property type="taxonomic scope" value="Eukaryota"/>
</dbReference>
<name>K0TA09_THAOC</name>
<feature type="compositionally biased region" description="Polar residues" evidence="1">
    <location>
        <begin position="162"/>
        <end position="182"/>
    </location>
</feature>
<accession>K0TA09</accession>